<evidence type="ECO:0000313" key="4">
    <source>
        <dbReference type="Proteomes" id="UP001256547"/>
    </source>
</evidence>
<dbReference type="GO" id="GO:0016301">
    <property type="term" value="F:kinase activity"/>
    <property type="evidence" value="ECO:0007669"/>
    <property type="project" value="UniProtKB-KW"/>
</dbReference>
<dbReference type="Proteomes" id="UP001245561">
    <property type="component" value="Unassembled WGS sequence"/>
</dbReference>
<keyword evidence="2" id="KW-0418">Kinase</keyword>
<dbReference type="SUPFAM" id="SSF52540">
    <property type="entry name" value="P-loop containing nucleoside triphosphate hydrolases"/>
    <property type="match status" value="1"/>
</dbReference>
<gene>
    <name evidence="2" type="ORF">P7D36_08075</name>
    <name evidence="1" type="ORF">P7D39_09395</name>
</gene>
<dbReference type="Gene3D" id="3.40.50.300">
    <property type="entry name" value="P-loop containing nucleotide triphosphate hydrolases"/>
    <property type="match status" value="1"/>
</dbReference>
<keyword evidence="4" id="KW-1185">Reference proteome</keyword>
<evidence type="ECO:0000313" key="1">
    <source>
        <dbReference type="EMBL" id="MDT2597216.1"/>
    </source>
</evidence>
<dbReference type="Proteomes" id="UP001256547">
    <property type="component" value="Unassembled WGS sequence"/>
</dbReference>
<keyword evidence="2" id="KW-0808">Transferase</keyword>
<reference evidence="2 4" key="1">
    <citation type="submission" date="2023-03" db="EMBL/GenBank/DDBJ databases">
        <authorList>
            <person name="Shen W."/>
            <person name="Cai J."/>
        </authorList>
    </citation>
    <scope>NUCLEOTIDE SEQUENCE</scope>
    <source>
        <strain evidence="2">P55-2</strain>
        <strain evidence="1 4">P72-2</strain>
    </source>
</reference>
<dbReference type="EMBL" id="JARPYR010000017">
    <property type="protein sequence ID" value="MDT2597216.1"/>
    <property type="molecule type" value="Genomic_DNA"/>
</dbReference>
<organism evidence="2 3">
    <name type="scientific">Enterococcus dongliensis</name>
    <dbReference type="NCBI Taxonomy" id="2559925"/>
    <lineage>
        <taxon>Bacteria</taxon>
        <taxon>Bacillati</taxon>
        <taxon>Bacillota</taxon>
        <taxon>Bacilli</taxon>
        <taxon>Lactobacillales</taxon>
        <taxon>Enterococcaceae</taxon>
        <taxon>Enterococcus</taxon>
    </lineage>
</organism>
<dbReference type="AlphaFoldDB" id="A0AAP5U0U5"/>
<dbReference type="InterPro" id="IPR027417">
    <property type="entry name" value="P-loop_NTPase"/>
</dbReference>
<dbReference type="InterPro" id="IPR052922">
    <property type="entry name" value="Cytidylate_Kinase-2"/>
</dbReference>
<name>A0AAP5U0U5_9ENTE</name>
<evidence type="ECO:0000313" key="2">
    <source>
        <dbReference type="EMBL" id="MDT2637464.1"/>
    </source>
</evidence>
<dbReference type="RefSeq" id="WP_137604371.1">
    <property type="nucleotide sequence ID" value="NZ_JARPYR010000017.1"/>
</dbReference>
<proteinExistence type="predicted"/>
<dbReference type="PANTHER" id="PTHR37816:SF3">
    <property type="entry name" value="MODULATES DNA TOPOLOGY"/>
    <property type="match status" value="1"/>
</dbReference>
<dbReference type="EMBL" id="JARPYT010000010">
    <property type="protein sequence ID" value="MDT2637464.1"/>
    <property type="molecule type" value="Genomic_DNA"/>
</dbReference>
<protein>
    <submittedName>
        <fullName evidence="2">Adenylate kinase</fullName>
    </submittedName>
</protein>
<dbReference type="PANTHER" id="PTHR37816">
    <property type="entry name" value="YALI0E33011P"/>
    <property type="match status" value="1"/>
</dbReference>
<sequence length="163" mass="19344">MQKVIVIGSPGAGKSTFSRKLREKTGLSLYYLDRFWHKSNQTTVSREEFVQQLAKITKREEWIIDGNYLHTLNLRLAECDTVFLLDYPLSVCLAGVKSRIGKVREDLPWIETEFDEEFKQWIIDFPDNQLPQIYRLLDQYKKTKNLVIFKSREEAEKYLQETF</sequence>
<evidence type="ECO:0000313" key="3">
    <source>
        <dbReference type="Proteomes" id="UP001245561"/>
    </source>
</evidence>
<comment type="caution">
    <text evidence="2">The sequence shown here is derived from an EMBL/GenBank/DDBJ whole genome shotgun (WGS) entry which is preliminary data.</text>
</comment>
<accession>A0AAP5U0U5</accession>